<dbReference type="EMBL" id="MT631127">
    <property type="protein sequence ID" value="QNO45511.1"/>
    <property type="molecule type" value="Genomic_DNA"/>
</dbReference>
<gene>
    <name evidence="7" type="ORF">ABGNOHFO_00008</name>
    <name evidence="3" type="ORF">CCKMDOMK_00003</name>
    <name evidence="8" type="ORF">CIHDLBAA_00009</name>
    <name evidence="10" type="ORF">FIICPACM_00013</name>
    <name evidence="1" type="ORF">HEBJAHIM_00003</name>
    <name evidence="2" type="ORF">INBEEEIC_00018</name>
    <name evidence="4" type="ORF">LBOOMNCC_00035</name>
    <name evidence="6" type="ORF">MGECJJGJ_00003</name>
    <name evidence="5" type="ORF">MMDHCPHC_00003</name>
    <name evidence="9" type="ORF">NFCMFEAA_00009</name>
</gene>
<dbReference type="EMBL" id="MT630785">
    <property type="protein sequence ID" value="QNO42989.1"/>
    <property type="molecule type" value="Genomic_DNA"/>
</dbReference>
<dbReference type="EMBL" id="MT630793">
    <property type="protein sequence ID" value="QNO43157.1"/>
    <property type="molecule type" value="Genomic_DNA"/>
</dbReference>
<evidence type="ECO:0000313" key="10">
    <source>
        <dbReference type="EMBL" id="QNO45511.1"/>
    </source>
</evidence>
<dbReference type="EMBL" id="MT630750">
    <property type="protein sequence ID" value="QNO42567.1"/>
    <property type="molecule type" value="Genomic_DNA"/>
</dbReference>
<dbReference type="EMBL" id="MT630651">
    <property type="protein sequence ID" value="QNO41562.1"/>
    <property type="molecule type" value="Genomic_DNA"/>
</dbReference>
<reference evidence="3" key="1">
    <citation type="submission" date="2020-06" db="EMBL/GenBank/DDBJ databases">
        <title>Unique genomic features of the anaerobic methanotrophic archaea.</title>
        <authorList>
            <person name="Chadwick G.L."/>
            <person name="Skennerton C.T."/>
            <person name="Laso-Perez R."/>
            <person name="Leu A.O."/>
            <person name="Speth D.R."/>
            <person name="Yu H."/>
            <person name="Morgan-Lang C."/>
            <person name="Hatzenpichler R."/>
            <person name="Goudeau D."/>
            <person name="Malmstrom R."/>
            <person name="Brazelton W.J."/>
            <person name="Woyke T."/>
            <person name="Hallam S.J."/>
            <person name="Tyson G.W."/>
            <person name="Wegener G."/>
            <person name="Boetius A."/>
            <person name="Orphan V."/>
        </authorList>
    </citation>
    <scope>NUCLEOTIDE SEQUENCE</scope>
</reference>
<evidence type="ECO:0000313" key="3">
    <source>
        <dbReference type="EMBL" id="QNO42274.1"/>
    </source>
</evidence>
<dbReference type="EMBL" id="MT630708">
    <property type="protein sequence ID" value="QNO42116.1"/>
    <property type="molecule type" value="Genomic_DNA"/>
</dbReference>
<protein>
    <submittedName>
        <fullName evidence="3">Uncharacterized protein</fullName>
    </submittedName>
</protein>
<dbReference type="EMBL" id="MT630770">
    <property type="protein sequence ID" value="QNO42824.1"/>
    <property type="molecule type" value="Genomic_DNA"/>
</dbReference>
<organism evidence="3">
    <name type="scientific">Candidatus Methanogaster sp. ANME-2c ERB4</name>
    <dbReference type="NCBI Taxonomy" id="2759911"/>
    <lineage>
        <taxon>Archaea</taxon>
        <taxon>Methanobacteriati</taxon>
        <taxon>Methanobacteriota</taxon>
        <taxon>Stenosarchaea group</taxon>
        <taxon>Methanomicrobia</taxon>
        <taxon>Methanosarcinales</taxon>
        <taxon>ANME-2 cluster</taxon>
        <taxon>Candidatus Methanogasteraceae</taxon>
        <taxon>Candidatus Methanogaster</taxon>
    </lineage>
</organism>
<proteinExistence type="predicted"/>
<evidence type="ECO:0000313" key="5">
    <source>
        <dbReference type="EMBL" id="QNO42567.1"/>
    </source>
</evidence>
<dbReference type="AlphaFoldDB" id="A0A7G9Y2P0"/>
<evidence type="ECO:0000313" key="8">
    <source>
        <dbReference type="EMBL" id="QNO43157.1"/>
    </source>
</evidence>
<evidence type="ECO:0000313" key="1">
    <source>
        <dbReference type="EMBL" id="QNO41562.1"/>
    </source>
</evidence>
<dbReference type="EMBL" id="MT630726">
    <property type="protein sequence ID" value="QNO42274.1"/>
    <property type="molecule type" value="Genomic_DNA"/>
</dbReference>
<evidence type="ECO:0000313" key="6">
    <source>
        <dbReference type="EMBL" id="QNO42824.1"/>
    </source>
</evidence>
<dbReference type="EMBL" id="MT630742">
    <property type="protein sequence ID" value="QNO42482.1"/>
    <property type="molecule type" value="Genomic_DNA"/>
</dbReference>
<evidence type="ECO:0000313" key="9">
    <source>
        <dbReference type="EMBL" id="QNO43529.1"/>
    </source>
</evidence>
<evidence type="ECO:0000313" key="2">
    <source>
        <dbReference type="EMBL" id="QNO42116.1"/>
    </source>
</evidence>
<name>A0A7G9Y2P0_9EURY</name>
<dbReference type="EMBL" id="MT630844">
    <property type="protein sequence ID" value="QNO43529.1"/>
    <property type="molecule type" value="Genomic_DNA"/>
</dbReference>
<sequence length="48" mass="5641">MMDACLGCESKYQIFFRCDDCKYADIDEKGCAEYRREFDAKIGFEIRG</sequence>
<evidence type="ECO:0000313" key="7">
    <source>
        <dbReference type="EMBL" id="QNO42989.1"/>
    </source>
</evidence>
<accession>A0A7G9Y2P0</accession>
<evidence type="ECO:0000313" key="4">
    <source>
        <dbReference type="EMBL" id="QNO42482.1"/>
    </source>
</evidence>